<evidence type="ECO:0000256" key="1">
    <source>
        <dbReference type="SAM" id="Phobius"/>
    </source>
</evidence>
<keyword evidence="1" id="KW-1133">Transmembrane helix</keyword>
<proteinExistence type="predicted"/>
<keyword evidence="1" id="KW-0812">Transmembrane</keyword>
<evidence type="ECO:0000313" key="2">
    <source>
        <dbReference type="EMBL" id="CAE6492649.1"/>
    </source>
</evidence>
<accession>A0A812F2S9</accession>
<keyword evidence="1" id="KW-0472">Membrane</keyword>
<comment type="caution">
    <text evidence="2">The sequence shown here is derived from an EMBL/GenBank/DDBJ whole genome shotgun (WGS) entry which is preliminary data.</text>
</comment>
<feature type="transmembrane region" description="Helical" evidence="1">
    <location>
        <begin position="25"/>
        <end position="42"/>
    </location>
</feature>
<sequence length="197" mass="20851">MIVNVKNNMILTAFMLVKQDEKKRRFALTAVLYFMSMTGIYSKRRAISPAVTSIILIGVAVAAGISGYSVFASAANTASLKGSMTIENANVLKQTNGEQWLSVTIKNSGNKVFSSSVVNLQIDADPITVGLQPFTVPIFPATLGPGQTGSASARIVDVSGSPIIAHNIGDTLPLEVIVTTPEGSTLREMMSVSVRMS</sequence>
<protein>
    <submittedName>
        <fullName evidence="2">Uncharacterized protein</fullName>
    </submittedName>
</protein>
<organism evidence="2 3">
    <name type="scientific">Candidatus Nitrosotenuis uzonensis</name>
    <dbReference type="NCBI Taxonomy" id="1407055"/>
    <lineage>
        <taxon>Archaea</taxon>
        <taxon>Nitrososphaerota</taxon>
        <taxon>Candidatus Nitrosotenuis</taxon>
    </lineage>
</organism>
<dbReference type="Proteomes" id="UP000655759">
    <property type="component" value="Unassembled WGS sequence"/>
</dbReference>
<name>A0A812F2S9_9ARCH</name>
<evidence type="ECO:0000313" key="3">
    <source>
        <dbReference type="Proteomes" id="UP000655759"/>
    </source>
</evidence>
<dbReference type="EMBL" id="CAJNAQ010000005">
    <property type="protein sequence ID" value="CAE6492649.1"/>
    <property type="molecule type" value="Genomic_DNA"/>
</dbReference>
<gene>
    <name evidence="2" type="ORF">NUZ5A_50063</name>
</gene>
<reference evidence="2" key="1">
    <citation type="submission" date="2021-02" db="EMBL/GenBank/DDBJ databases">
        <authorList>
            <person name="Han P."/>
        </authorList>
    </citation>
    <scope>NUCLEOTIDE SEQUENCE</scope>
    <source>
        <strain evidence="2">Candidatus Nitrosotenuis uzonensis 5A</strain>
    </source>
</reference>
<dbReference type="AlphaFoldDB" id="A0A812F2S9"/>
<feature type="transmembrane region" description="Helical" evidence="1">
    <location>
        <begin position="54"/>
        <end position="75"/>
    </location>
</feature>